<comment type="subcellular location">
    <subcellularLocation>
        <location evidence="1">Cell membrane</location>
        <topology evidence="1">Multi-pass membrane protein</topology>
    </subcellularLocation>
</comment>
<evidence type="ECO:0000313" key="6">
    <source>
        <dbReference type="EMBL" id="VAV93116.1"/>
    </source>
</evidence>
<dbReference type="AlphaFoldDB" id="A0A3B0RX60"/>
<gene>
    <name evidence="6" type="ORF">MNBD_ALPHA05-1755</name>
</gene>
<dbReference type="Pfam" id="PF01899">
    <property type="entry name" value="MNHE"/>
    <property type="match status" value="1"/>
</dbReference>
<sequence>MGRFIILVLALAAIWLALSGYFDEPLLLTFGAASVLFAAYLAHRAGVLDAEGVPLGIFPGILVYMAWLTFEIGKANLMVARQALAVEPKLSPRLFLVPNPPRSTLGKVIFANSITLTPGTVSIDLREGEILVHGLTDELCDEAGIKAMGERVAKIERGQT</sequence>
<dbReference type="GO" id="GO:0005886">
    <property type="term" value="C:plasma membrane"/>
    <property type="evidence" value="ECO:0007669"/>
    <property type="project" value="UniProtKB-SubCell"/>
</dbReference>
<keyword evidence="4" id="KW-1133">Transmembrane helix</keyword>
<dbReference type="PANTHER" id="PTHR34584:SF1">
    <property type="entry name" value="NA(+)_H(+) ANTIPORTER SUBUNIT E1"/>
    <property type="match status" value="1"/>
</dbReference>
<evidence type="ECO:0000256" key="1">
    <source>
        <dbReference type="ARBA" id="ARBA00004651"/>
    </source>
</evidence>
<evidence type="ECO:0000256" key="2">
    <source>
        <dbReference type="ARBA" id="ARBA00022475"/>
    </source>
</evidence>
<evidence type="ECO:0000256" key="5">
    <source>
        <dbReference type="ARBA" id="ARBA00023136"/>
    </source>
</evidence>
<organism evidence="6">
    <name type="scientific">hydrothermal vent metagenome</name>
    <dbReference type="NCBI Taxonomy" id="652676"/>
    <lineage>
        <taxon>unclassified sequences</taxon>
        <taxon>metagenomes</taxon>
        <taxon>ecological metagenomes</taxon>
    </lineage>
</organism>
<protein>
    <submittedName>
        <fullName evidence="6">Na(+) H(+) antiporter subunit E</fullName>
    </submittedName>
</protein>
<proteinExistence type="predicted"/>
<keyword evidence="5" id="KW-0472">Membrane</keyword>
<dbReference type="InterPro" id="IPR002758">
    <property type="entry name" value="Cation_antiport_E"/>
</dbReference>
<dbReference type="EMBL" id="UOEH01000106">
    <property type="protein sequence ID" value="VAV93116.1"/>
    <property type="molecule type" value="Genomic_DNA"/>
</dbReference>
<dbReference type="GO" id="GO:0008324">
    <property type="term" value="F:monoatomic cation transmembrane transporter activity"/>
    <property type="evidence" value="ECO:0007669"/>
    <property type="project" value="InterPro"/>
</dbReference>
<dbReference type="PANTHER" id="PTHR34584">
    <property type="entry name" value="NA(+)/H(+) ANTIPORTER SUBUNIT E1"/>
    <property type="match status" value="1"/>
</dbReference>
<evidence type="ECO:0000256" key="3">
    <source>
        <dbReference type="ARBA" id="ARBA00022692"/>
    </source>
</evidence>
<keyword evidence="3" id="KW-0812">Transmembrane</keyword>
<evidence type="ECO:0000256" key="4">
    <source>
        <dbReference type="ARBA" id="ARBA00022989"/>
    </source>
</evidence>
<accession>A0A3B0RX60</accession>
<keyword evidence="2" id="KW-1003">Cell membrane</keyword>
<reference evidence="6" key="1">
    <citation type="submission" date="2018-06" db="EMBL/GenBank/DDBJ databases">
        <authorList>
            <person name="Zhirakovskaya E."/>
        </authorList>
    </citation>
    <scope>NUCLEOTIDE SEQUENCE</scope>
</reference>
<name>A0A3B0RX60_9ZZZZ</name>